<comment type="subcellular location">
    <subcellularLocation>
        <location evidence="1 13">Endoplasmic reticulum membrane</location>
        <topology evidence="1 13">Multi-pass membrane protein</topology>
    </subcellularLocation>
</comment>
<comment type="function">
    <text evidence="12 13">Mannosyltransferase involved in glycosylphosphatidylinositol-anchor biosynthesis. Transfers the first alpha-1,4-mannose to GlcN-acyl-PI during GPI precursor assembly. Required for cell wall integrity.</text>
</comment>
<dbReference type="InterPro" id="IPR007704">
    <property type="entry name" value="PIG-M"/>
</dbReference>
<evidence type="ECO:0000256" key="12">
    <source>
        <dbReference type="ARBA" id="ARBA00025399"/>
    </source>
</evidence>
<keyword evidence="15" id="KW-1185">Reference proteome</keyword>
<dbReference type="AlphaFoldDB" id="A0AAD9FRF4"/>
<name>A0AAD9FRF4_PAPLA</name>
<dbReference type="GO" id="GO:0005789">
    <property type="term" value="C:endoplasmic reticulum membrane"/>
    <property type="evidence" value="ECO:0007669"/>
    <property type="project" value="UniProtKB-SubCell"/>
</dbReference>
<feature type="transmembrane region" description="Helical" evidence="13">
    <location>
        <begin position="223"/>
        <end position="244"/>
    </location>
</feature>
<feature type="transmembrane region" description="Helical" evidence="13">
    <location>
        <begin position="398"/>
        <end position="417"/>
    </location>
</feature>
<keyword evidence="8 13" id="KW-0812">Transmembrane</keyword>
<reference evidence="14" key="1">
    <citation type="submission" date="2023-02" db="EMBL/GenBank/DDBJ databases">
        <title>Identification and recombinant expression of a fungal hydrolase from Papiliotrema laurentii that hydrolyzes apple cutin and clears colloidal polyester polyurethane.</title>
        <authorList>
            <consortium name="DOE Joint Genome Institute"/>
            <person name="Roman V.A."/>
            <person name="Bojanowski C."/>
            <person name="Crable B.R."/>
            <person name="Wagner D.N."/>
            <person name="Hung C.S."/>
            <person name="Nadeau L.J."/>
            <person name="Schratz L."/>
            <person name="Haridas S."/>
            <person name="Pangilinan J."/>
            <person name="Lipzen A."/>
            <person name="Na H."/>
            <person name="Yan M."/>
            <person name="Ng V."/>
            <person name="Grigoriev I.V."/>
            <person name="Spatafora J.W."/>
            <person name="Barlow D."/>
            <person name="Biffinger J."/>
            <person name="Kelley-Loughnane N."/>
            <person name="Varaljay V.A."/>
            <person name="Crookes-Goodson W.J."/>
        </authorList>
    </citation>
    <scope>NUCLEOTIDE SEQUENCE</scope>
    <source>
        <strain evidence="14">5307AH</strain>
    </source>
</reference>
<evidence type="ECO:0000256" key="5">
    <source>
        <dbReference type="ARBA" id="ARBA00022502"/>
    </source>
</evidence>
<evidence type="ECO:0000256" key="4">
    <source>
        <dbReference type="ARBA" id="ARBA00013797"/>
    </source>
</evidence>
<accession>A0AAD9FRF4</accession>
<comment type="similarity">
    <text evidence="3 13">Belongs to the PIGM family.</text>
</comment>
<dbReference type="PANTHER" id="PTHR12886">
    <property type="entry name" value="PIG-M MANNOSYLTRANSFERASE"/>
    <property type="match status" value="1"/>
</dbReference>
<dbReference type="PANTHER" id="PTHR12886:SF0">
    <property type="entry name" value="GPI MANNOSYLTRANSFERASE 1"/>
    <property type="match status" value="1"/>
</dbReference>
<proteinExistence type="inferred from homology"/>
<dbReference type="EC" id="2.4.1.-" evidence="13"/>
<keyword evidence="10 13" id="KW-1133">Transmembrane helix</keyword>
<dbReference type="GO" id="GO:0051751">
    <property type="term" value="F:alpha-1,4-mannosyltransferase activity"/>
    <property type="evidence" value="ECO:0007669"/>
    <property type="project" value="InterPro"/>
</dbReference>
<evidence type="ECO:0000256" key="10">
    <source>
        <dbReference type="ARBA" id="ARBA00022989"/>
    </source>
</evidence>
<evidence type="ECO:0000256" key="6">
    <source>
        <dbReference type="ARBA" id="ARBA00022676"/>
    </source>
</evidence>
<gene>
    <name evidence="14" type="ORF">DB88DRAFT_240863</name>
</gene>
<dbReference type="GO" id="GO:1990529">
    <property type="term" value="C:glycosylphosphatidylinositol-mannosyltransferase I complex"/>
    <property type="evidence" value="ECO:0007669"/>
    <property type="project" value="TreeGrafter"/>
</dbReference>
<dbReference type="Proteomes" id="UP001182556">
    <property type="component" value="Unassembled WGS sequence"/>
</dbReference>
<feature type="transmembrane region" description="Helical" evidence="13">
    <location>
        <begin position="143"/>
        <end position="168"/>
    </location>
</feature>
<keyword evidence="7 13" id="KW-0808">Transferase</keyword>
<feature type="transmembrane region" description="Helical" evidence="13">
    <location>
        <begin position="369"/>
        <end position="386"/>
    </location>
</feature>
<evidence type="ECO:0000256" key="11">
    <source>
        <dbReference type="ARBA" id="ARBA00023136"/>
    </source>
</evidence>
<keyword evidence="6 13" id="KW-0328">Glycosyltransferase</keyword>
<evidence type="ECO:0000313" key="14">
    <source>
        <dbReference type="EMBL" id="KAK1924871.1"/>
    </source>
</evidence>
<keyword evidence="5 13" id="KW-0337">GPI-anchor biosynthesis</keyword>
<feature type="transmembrane region" description="Helical" evidence="13">
    <location>
        <begin position="101"/>
        <end position="123"/>
    </location>
</feature>
<dbReference type="GO" id="GO:0004376">
    <property type="term" value="F:GPI mannosyltransferase activity"/>
    <property type="evidence" value="ECO:0007669"/>
    <property type="project" value="InterPro"/>
</dbReference>
<comment type="caution">
    <text evidence="14">The sequence shown here is derived from an EMBL/GenBank/DDBJ whole genome shotgun (WGS) entry which is preliminary data.</text>
</comment>
<feature type="transmembrane region" description="Helical" evidence="13">
    <location>
        <begin position="328"/>
        <end position="349"/>
    </location>
</feature>
<dbReference type="GO" id="GO:0006506">
    <property type="term" value="P:GPI anchor biosynthetic process"/>
    <property type="evidence" value="ECO:0007669"/>
    <property type="project" value="UniProtKB-KW"/>
</dbReference>
<comment type="pathway">
    <text evidence="2 13">Glycolipid biosynthesis; glycosylphosphatidylinositol-anchor biosynthesis.</text>
</comment>
<evidence type="ECO:0000256" key="13">
    <source>
        <dbReference type="RuleBase" id="RU365064"/>
    </source>
</evidence>
<keyword evidence="11 13" id="KW-0472">Membrane</keyword>
<dbReference type="EMBL" id="JAODAN010000004">
    <property type="protein sequence ID" value="KAK1924871.1"/>
    <property type="molecule type" value="Genomic_DNA"/>
</dbReference>
<evidence type="ECO:0000256" key="3">
    <source>
        <dbReference type="ARBA" id="ARBA00011071"/>
    </source>
</evidence>
<feature type="transmembrane region" description="Helical" evidence="13">
    <location>
        <begin position="188"/>
        <end position="211"/>
    </location>
</feature>
<evidence type="ECO:0000256" key="1">
    <source>
        <dbReference type="ARBA" id="ARBA00004477"/>
    </source>
</evidence>
<evidence type="ECO:0000256" key="2">
    <source>
        <dbReference type="ARBA" id="ARBA00004687"/>
    </source>
</evidence>
<organism evidence="14 15">
    <name type="scientific">Papiliotrema laurentii</name>
    <name type="common">Cryptococcus laurentii</name>
    <dbReference type="NCBI Taxonomy" id="5418"/>
    <lineage>
        <taxon>Eukaryota</taxon>
        <taxon>Fungi</taxon>
        <taxon>Dikarya</taxon>
        <taxon>Basidiomycota</taxon>
        <taxon>Agaricomycotina</taxon>
        <taxon>Tremellomycetes</taxon>
        <taxon>Tremellales</taxon>
        <taxon>Rhynchogastremaceae</taxon>
        <taxon>Papiliotrema</taxon>
    </lineage>
</organism>
<evidence type="ECO:0000256" key="7">
    <source>
        <dbReference type="ARBA" id="ARBA00022679"/>
    </source>
</evidence>
<keyword evidence="9 13" id="KW-0256">Endoplasmic reticulum</keyword>
<feature type="transmembrane region" description="Helical" evidence="13">
    <location>
        <begin position="303"/>
        <end position="321"/>
    </location>
</feature>
<evidence type="ECO:0000313" key="15">
    <source>
        <dbReference type="Proteomes" id="UP001182556"/>
    </source>
</evidence>
<protein>
    <recommendedName>
        <fullName evidence="4 13">GPI mannosyltransferase 1</fullName>
        <ecNumber evidence="13">2.4.1.-</ecNumber>
    </recommendedName>
    <alternativeName>
        <fullName evidence="13">GPI mannosyltransferase I</fullName>
    </alternativeName>
</protein>
<sequence length="456" mass="51023">MTTRSRFTRKAPLAASLLIHIGLILYAHHVDTHSHKFGGLKYTDVDWRVVTDGAGHMFRLIPGRTAQGWLTKYLSLNIGDPYERATFRYTPLLPLILSPSLIHPLLGKLTLSLLSLLVPYFLLEGPNPAGFWTTHALWTLNPFVLNITTRGSPEAIIVLLVVITLYYLRKADEPGTVHRGRYESLAAVAWAASVSWKIYPVIYGVAIWSSLSARHGLFGRSVWRFGLVSLATFVLLNGALWSIWGEPFLHHTFLYHLSRQDHRHNFSPYFYPIYLGLFSARDASSTSVTPLTHLAHTAIRHPLTSFVPQFGLVALAGGLLARRAGVEFAVFIQTAIFVVFNKVCTSQYYTWFIPLLAPIIPRPRLSPGRTTLLIGAWVAAQAAWLYTAFRLEFLGESLYLGLWAASIVLLFTGTWIITRLLDAYEPSAVQNVISPRRSTFFGPTIEPRGGVKLKGE</sequence>
<evidence type="ECO:0000256" key="8">
    <source>
        <dbReference type="ARBA" id="ARBA00022692"/>
    </source>
</evidence>
<evidence type="ECO:0000256" key="9">
    <source>
        <dbReference type="ARBA" id="ARBA00022824"/>
    </source>
</evidence>
<dbReference type="Pfam" id="PF05007">
    <property type="entry name" value="Mannosyl_trans"/>
    <property type="match status" value="1"/>
</dbReference>